<dbReference type="CDD" id="cd09397">
    <property type="entry name" value="LIM1_UF1"/>
    <property type="match status" value="1"/>
</dbReference>
<keyword evidence="1 5" id="KW-0479">Metal-binding</keyword>
<dbReference type="PANTHER" id="PTHR24205:SF16">
    <property type="entry name" value="GH01042P-RELATED"/>
    <property type="match status" value="1"/>
</dbReference>
<dbReference type="AlphaFoldDB" id="A0A8K0WWS3"/>
<keyword evidence="2" id="KW-0677">Repeat</keyword>
<feature type="compositionally biased region" description="Pro residues" evidence="6">
    <location>
        <begin position="671"/>
        <end position="682"/>
    </location>
</feature>
<feature type="compositionally biased region" description="Polar residues" evidence="6">
    <location>
        <begin position="87"/>
        <end position="103"/>
    </location>
</feature>
<dbReference type="SMART" id="SM00132">
    <property type="entry name" value="LIM"/>
    <property type="match status" value="2"/>
</dbReference>
<feature type="compositionally biased region" description="Basic and acidic residues" evidence="6">
    <location>
        <begin position="443"/>
        <end position="459"/>
    </location>
</feature>
<sequence length="740" mass="79421">MAMPRESTFLPTIKCSSCGRQVEISMMGEHICTGEPDAPPVPSMPTNEPDFSRYEPSSPDYGHVPPRVDTGAANRPFLRNDQLIPGSPSSGAQTVSPRTPTGQSGLGQMGDYFAPQIAGEDSMASPAQGRRPGGYGGFGDQEMYDGSRGMEKRPNNDSVMQRIGNIAPGPFDGSRTSSPGNRMLTQSPAPMDRSGTPSSQGNGSMAPPRAPRKDGYGGFGPRSTNSDFDNGTPRSETFPRPSLPMAAPERRPSAPAFQSEQPRPASSASRHMQRPSMGPDTSRPPPPRTSGLLAHKQQNPSHSSVDLAAEFGIGNPYHTPSDSGSSGYSSQSNQPSYASSQTSPTRSQPPRTPTDMGDMTRAMNDFHMGSSLKVDQAYRGPLHTPSPRLDSPYAPSFYGSSPKDILFPPNDLPMQDGLRTPNSPRSFSQSPRSPGLYPASPQDRPDTRWFDTRPFEPQRSETLPSPRQPQGLPMPSRKDSLPELRRDAGQGMEGASGSLPSPSMLPPPLAPRAERKSSRDPGMPSSRGDCKSCRLPIKGKSISSADGRLTGKYHKACFVCTTCSEPFTSAEFYVLDDKPFCGRHYHKLNGSLCGSCKRGIEGQYLADEASIKYHVGCFRCLDCGQSLSNGYFEVEGRAYCERDAARRVAPPPTRSPGGMGEPNQYSQGGRPPNPRLEPPRPPRGFGGGLPAGPRAGVRPPYGKPRPGQGIGPGMGMGPGMGLAPPRPLQMNKRMTRLGMM</sequence>
<evidence type="ECO:0000313" key="9">
    <source>
        <dbReference type="Proteomes" id="UP000813444"/>
    </source>
</evidence>
<feature type="domain" description="LIM zinc-binding" evidence="7">
    <location>
        <begin position="591"/>
        <end position="650"/>
    </location>
</feature>
<evidence type="ECO:0000256" key="1">
    <source>
        <dbReference type="ARBA" id="ARBA00022723"/>
    </source>
</evidence>
<feature type="compositionally biased region" description="Polar residues" evidence="6">
    <location>
        <begin position="222"/>
        <end position="235"/>
    </location>
</feature>
<protein>
    <recommendedName>
        <fullName evidence="7">LIM zinc-binding domain-containing protein</fullName>
    </recommendedName>
</protein>
<keyword evidence="9" id="KW-1185">Reference proteome</keyword>
<dbReference type="GO" id="GO:0003712">
    <property type="term" value="F:transcription coregulator activity"/>
    <property type="evidence" value="ECO:0007669"/>
    <property type="project" value="TreeGrafter"/>
</dbReference>
<name>A0A8K0WWS3_9HYPO</name>
<feature type="compositionally biased region" description="Polar residues" evidence="6">
    <location>
        <begin position="174"/>
        <end position="188"/>
    </location>
</feature>
<gene>
    <name evidence="8" type="ORF">B0I35DRAFT_127317</name>
</gene>
<evidence type="ECO:0000256" key="5">
    <source>
        <dbReference type="PROSITE-ProRule" id="PRU00125"/>
    </source>
</evidence>
<evidence type="ECO:0000256" key="3">
    <source>
        <dbReference type="ARBA" id="ARBA00022833"/>
    </source>
</evidence>
<dbReference type="CDD" id="cd08368">
    <property type="entry name" value="LIM"/>
    <property type="match status" value="1"/>
</dbReference>
<feature type="compositionally biased region" description="Low complexity" evidence="6">
    <location>
        <begin position="421"/>
        <end position="434"/>
    </location>
</feature>
<dbReference type="GO" id="GO:0046872">
    <property type="term" value="F:metal ion binding"/>
    <property type="evidence" value="ECO:0007669"/>
    <property type="project" value="UniProtKB-KW"/>
</dbReference>
<evidence type="ECO:0000256" key="6">
    <source>
        <dbReference type="SAM" id="MobiDB-lite"/>
    </source>
</evidence>
<dbReference type="GO" id="GO:0005634">
    <property type="term" value="C:nucleus"/>
    <property type="evidence" value="ECO:0007669"/>
    <property type="project" value="TreeGrafter"/>
</dbReference>
<evidence type="ECO:0000256" key="2">
    <source>
        <dbReference type="ARBA" id="ARBA00022737"/>
    </source>
</evidence>
<evidence type="ECO:0000259" key="7">
    <source>
        <dbReference type="PROSITE" id="PS50023"/>
    </source>
</evidence>
<evidence type="ECO:0000313" key="8">
    <source>
        <dbReference type="EMBL" id="KAH7326164.1"/>
    </source>
</evidence>
<keyword evidence="3 5" id="KW-0862">Zinc</keyword>
<feature type="compositionally biased region" description="Low complexity" evidence="6">
    <location>
        <begin position="691"/>
        <end position="707"/>
    </location>
</feature>
<feature type="region of interest" description="Disordered" evidence="6">
    <location>
        <begin position="646"/>
        <end position="728"/>
    </location>
</feature>
<feature type="compositionally biased region" description="Polar residues" evidence="6">
    <location>
        <begin position="256"/>
        <end position="270"/>
    </location>
</feature>
<feature type="compositionally biased region" description="Basic and acidic residues" evidence="6">
    <location>
        <begin position="476"/>
        <end position="488"/>
    </location>
</feature>
<dbReference type="OrthoDB" id="1112565at2759"/>
<organism evidence="8 9">
    <name type="scientific">Stachybotrys elegans</name>
    <dbReference type="NCBI Taxonomy" id="80388"/>
    <lineage>
        <taxon>Eukaryota</taxon>
        <taxon>Fungi</taxon>
        <taxon>Dikarya</taxon>
        <taxon>Ascomycota</taxon>
        <taxon>Pezizomycotina</taxon>
        <taxon>Sordariomycetes</taxon>
        <taxon>Hypocreomycetidae</taxon>
        <taxon>Hypocreales</taxon>
        <taxon>Stachybotryaceae</taxon>
        <taxon>Stachybotrys</taxon>
    </lineage>
</organism>
<dbReference type="SUPFAM" id="SSF57716">
    <property type="entry name" value="Glucocorticoid receptor-like (DNA-binding domain)"/>
    <property type="match status" value="1"/>
</dbReference>
<dbReference type="Gene3D" id="2.10.110.10">
    <property type="entry name" value="Cysteine Rich Protein"/>
    <property type="match status" value="2"/>
</dbReference>
<proteinExistence type="predicted"/>
<dbReference type="GO" id="GO:0030695">
    <property type="term" value="F:GTPase regulator activity"/>
    <property type="evidence" value="ECO:0007669"/>
    <property type="project" value="UniProtKB-ARBA"/>
</dbReference>
<dbReference type="FunFam" id="2.10.110.10:FF:000105">
    <property type="entry name" value="Similar to LIM domain-containing protein"/>
    <property type="match status" value="1"/>
</dbReference>
<dbReference type="PROSITE" id="PS50023">
    <property type="entry name" value="LIM_DOMAIN_2"/>
    <property type="match status" value="2"/>
</dbReference>
<feature type="compositionally biased region" description="Low complexity" evidence="6">
    <location>
        <begin position="320"/>
        <end position="349"/>
    </location>
</feature>
<dbReference type="PANTHER" id="PTHR24205">
    <property type="entry name" value="FOUR AND A HALF LIM DOMAINS PROTEIN"/>
    <property type="match status" value="1"/>
</dbReference>
<dbReference type="PROSITE" id="PS00478">
    <property type="entry name" value="LIM_DOMAIN_1"/>
    <property type="match status" value="1"/>
</dbReference>
<feature type="domain" description="LIM zinc-binding" evidence="7">
    <location>
        <begin position="528"/>
        <end position="590"/>
    </location>
</feature>
<feature type="compositionally biased region" description="Gly residues" evidence="6">
    <location>
        <begin position="708"/>
        <end position="720"/>
    </location>
</feature>
<dbReference type="EMBL" id="JAGPNK010000002">
    <property type="protein sequence ID" value="KAH7326164.1"/>
    <property type="molecule type" value="Genomic_DNA"/>
</dbReference>
<evidence type="ECO:0000256" key="4">
    <source>
        <dbReference type="ARBA" id="ARBA00023038"/>
    </source>
</evidence>
<dbReference type="InterPro" id="IPR001781">
    <property type="entry name" value="Znf_LIM"/>
</dbReference>
<feature type="region of interest" description="Disordered" evidence="6">
    <location>
        <begin position="31"/>
        <end position="532"/>
    </location>
</feature>
<accession>A0A8K0WWS3</accession>
<dbReference type="Proteomes" id="UP000813444">
    <property type="component" value="Unassembled WGS sequence"/>
</dbReference>
<dbReference type="Pfam" id="PF00412">
    <property type="entry name" value="LIM"/>
    <property type="match status" value="2"/>
</dbReference>
<comment type="caution">
    <text evidence="8">The sequence shown here is derived from an EMBL/GenBank/DDBJ whole genome shotgun (WGS) entry which is preliminary data.</text>
</comment>
<keyword evidence="4 5" id="KW-0440">LIM domain</keyword>
<reference evidence="8" key="1">
    <citation type="journal article" date="2021" name="Nat. Commun.">
        <title>Genetic determinants of endophytism in the Arabidopsis root mycobiome.</title>
        <authorList>
            <person name="Mesny F."/>
            <person name="Miyauchi S."/>
            <person name="Thiergart T."/>
            <person name="Pickel B."/>
            <person name="Atanasova L."/>
            <person name="Karlsson M."/>
            <person name="Huettel B."/>
            <person name="Barry K.W."/>
            <person name="Haridas S."/>
            <person name="Chen C."/>
            <person name="Bauer D."/>
            <person name="Andreopoulos W."/>
            <person name="Pangilinan J."/>
            <person name="LaButti K."/>
            <person name="Riley R."/>
            <person name="Lipzen A."/>
            <person name="Clum A."/>
            <person name="Drula E."/>
            <person name="Henrissat B."/>
            <person name="Kohler A."/>
            <person name="Grigoriev I.V."/>
            <person name="Martin F.M."/>
            <person name="Hacquard S."/>
        </authorList>
    </citation>
    <scope>NUCLEOTIDE SEQUENCE</scope>
    <source>
        <strain evidence="8">MPI-CAGE-CH-0235</strain>
    </source>
</reference>